<comment type="caution">
    <text evidence="1">The sequence shown here is derived from an EMBL/GenBank/DDBJ whole genome shotgun (WGS) entry which is preliminary data.</text>
</comment>
<sequence length="123" mass="13972">MTELSPENYLVSQDLKNKLTKLSVVAQFGLDNQIIPIETASLPVYYFHTYRYSSYNFRALTTIATMPKYDFSIDDEMHVLLDLVDPKFSASKSLNRGEFVKGPSTYMVTDDLVVTPMSPFNAI</sequence>
<accession>A0A2K3LUU5</accession>
<dbReference type="Proteomes" id="UP000236291">
    <property type="component" value="Unassembled WGS sequence"/>
</dbReference>
<reference evidence="1 2" key="1">
    <citation type="journal article" date="2014" name="Am. J. Bot.">
        <title>Genome assembly and annotation for red clover (Trifolium pratense; Fabaceae).</title>
        <authorList>
            <person name="Istvanek J."/>
            <person name="Jaros M."/>
            <person name="Krenek A."/>
            <person name="Repkova J."/>
        </authorList>
    </citation>
    <scope>NUCLEOTIDE SEQUENCE [LARGE SCALE GENOMIC DNA]</scope>
    <source>
        <strain evidence="2">cv. Tatra</strain>
        <tissue evidence="1">Young leaves</tissue>
    </source>
</reference>
<evidence type="ECO:0000313" key="1">
    <source>
        <dbReference type="EMBL" id="PNX82314.1"/>
    </source>
</evidence>
<dbReference type="ExpressionAtlas" id="A0A2K3LUU5">
    <property type="expression patterns" value="baseline"/>
</dbReference>
<protein>
    <submittedName>
        <fullName evidence="1">Uncharacterized protein</fullName>
    </submittedName>
</protein>
<dbReference type="Pfam" id="PF05056">
    <property type="entry name" value="DUF674"/>
    <property type="match status" value="1"/>
</dbReference>
<gene>
    <name evidence="1" type="ORF">L195_g038343</name>
</gene>
<dbReference type="AlphaFoldDB" id="A0A2K3LUU5"/>
<evidence type="ECO:0000313" key="2">
    <source>
        <dbReference type="Proteomes" id="UP000236291"/>
    </source>
</evidence>
<name>A0A2K3LUU5_TRIPR</name>
<organism evidence="1 2">
    <name type="scientific">Trifolium pratense</name>
    <name type="common">Red clover</name>
    <dbReference type="NCBI Taxonomy" id="57577"/>
    <lineage>
        <taxon>Eukaryota</taxon>
        <taxon>Viridiplantae</taxon>
        <taxon>Streptophyta</taxon>
        <taxon>Embryophyta</taxon>
        <taxon>Tracheophyta</taxon>
        <taxon>Spermatophyta</taxon>
        <taxon>Magnoliopsida</taxon>
        <taxon>eudicotyledons</taxon>
        <taxon>Gunneridae</taxon>
        <taxon>Pentapetalae</taxon>
        <taxon>rosids</taxon>
        <taxon>fabids</taxon>
        <taxon>Fabales</taxon>
        <taxon>Fabaceae</taxon>
        <taxon>Papilionoideae</taxon>
        <taxon>50 kb inversion clade</taxon>
        <taxon>NPAAA clade</taxon>
        <taxon>Hologalegina</taxon>
        <taxon>IRL clade</taxon>
        <taxon>Trifolieae</taxon>
        <taxon>Trifolium</taxon>
    </lineage>
</organism>
<proteinExistence type="predicted"/>
<reference evidence="1 2" key="2">
    <citation type="journal article" date="2017" name="Front. Plant Sci.">
        <title>Gene Classification and Mining of Molecular Markers Useful in Red Clover (Trifolium pratense) Breeding.</title>
        <authorList>
            <person name="Istvanek J."/>
            <person name="Dluhosova J."/>
            <person name="Dluhos P."/>
            <person name="Patkova L."/>
            <person name="Nedelnik J."/>
            <person name="Repkova J."/>
        </authorList>
    </citation>
    <scope>NUCLEOTIDE SEQUENCE [LARGE SCALE GENOMIC DNA]</scope>
    <source>
        <strain evidence="2">cv. Tatra</strain>
        <tissue evidence="1">Young leaves</tissue>
    </source>
</reference>
<dbReference type="EMBL" id="ASHM01041751">
    <property type="protein sequence ID" value="PNX82314.1"/>
    <property type="molecule type" value="Genomic_DNA"/>
</dbReference>
<dbReference type="InterPro" id="IPR007750">
    <property type="entry name" value="DUF674"/>
</dbReference>